<protein>
    <submittedName>
        <fullName evidence="1">Uncharacterized protein</fullName>
    </submittedName>
</protein>
<dbReference type="RefSeq" id="WP_196397391.1">
    <property type="nucleotide sequence ID" value="NZ_JADNYM010000017.1"/>
</dbReference>
<dbReference type="Proteomes" id="UP000655366">
    <property type="component" value="Unassembled WGS sequence"/>
</dbReference>
<evidence type="ECO:0000313" key="2">
    <source>
        <dbReference type="Proteomes" id="UP000655366"/>
    </source>
</evidence>
<evidence type="ECO:0000313" key="1">
    <source>
        <dbReference type="EMBL" id="MBG0740461.1"/>
    </source>
</evidence>
<reference evidence="1 2" key="1">
    <citation type="submission" date="2020-11" db="EMBL/GenBank/DDBJ databases">
        <title>Arthrobacter antarcticus sp. nov., isolated from Antarctic Soil.</title>
        <authorList>
            <person name="Li J."/>
        </authorList>
    </citation>
    <scope>NUCLEOTIDE SEQUENCE [LARGE SCALE GENOMIC DNA]</scope>
    <source>
        <strain evidence="1 2">Z1-20</strain>
    </source>
</reference>
<dbReference type="EMBL" id="JADNYM010000017">
    <property type="protein sequence ID" value="MBG0740461.1"/>
    <property type="molecule type" value="Genomic_DNA"/>
</dbReference>
<proteinExistence type="predicted"/>
<dbReference type="AlphaFoldDB" id="A0A931CT64"/>
<name>A0A931CT64_9MICC</name>
<sequence length="87" mass="9911">MSPRTGDHAYPPQIAALPLQTGSTLVSDWTLLRRGDKVYLKNNGYRTYSGYIDEKTVDSTIIWLSSNGAFGRRMAYHSDTEQVWRVE</sequence>
<comment type="caution">
    <text evidence="1">The sequence shown here is derived from an EMBL/GenBank/DDBJ whole genome shotgun (WGS) entry which is preliminary data.</text>
</comment>
<keyword evidence="2" id="KW-1185">Reference proteome</keyword>
<accession>A0A931CT64</accession>
<organism evidence="1 2">
    <name type="scientific">Arthrobacter terrae</name>
    <dbReference type="NCBI Taxonomy" id="2935737"/>
    <lineage>
        <taxon>Bacteria</taxon>
        <taxon>Bacillati</taxon>
        <taxon>Actinomycetota</taxon>
        <taxon>Actinomycetes</taxon>
        <taxon>Micrococcales</taxon>
        <taxon>Micrococcaceae</taxon>
        <taxon>Arthrobacter</taxon>
    </lineage>
</organism>
<gene>
    <name evidence="1" type="ORF">IV500_13830</name>
</gene>